<accession>A0A7S0E7F2</accession>
<feature type="region of interest" description="Disordered" evidence="1">
    <location>
        <begin position="50"/>
        <end position="82"/>
    </location>
</feature>
<evidence type="ECO:0000313" key="2">
    <source>
        <dbReference type="EMBL" id="CAD8474831.1"/>
    </source>
</evidence>
<name>A0A7S0E7F2_9EUKA</name>
<feature type="compositionally biased region" description="Polar residues" evidence="1">
    <location>
        <begin position="71"/>
        <end position="82"/>
    </location>
</feature>
<reference evidence="2" key="1">
    <citation type="submission" date="2021-01" db="EMBL/GenBank/DDBJ databases">
        <authorList>
            <person name="Corre E."/>
            <person name="Pelletier E."/>
            <person name="Niang G."/>
            <person name="Scheremetjew M."/>
            <person name="Finn R."/>
            <person name="Kale V."/>
            <person name="Holt S."/>
            <person name="Cochrane G."/>
            <person name="Meng A."/>
            <person name="Brown T."/>
            <person name="Cohen L."/>
        </authorList>
    </citation>
    <scope>NUCLEOTIDE SEQUENCE</scope>
    <source>
        <strain evidence="2">CCMP1374</strain>
    </source>
</reference>
<evidence type="ECO:0000256" key="1">
    <source>
        <dbReference type="SAM" id="MobiDB-lite"/>
    </source>
</evidence>
<dbReference type="PROSITE" id="PS51257">
    <property type="entry name" value="PROKAR_LIPOPROTEIN"/>
    <property type="match status" value="1"/>
</dbReference>
<feature type="region of interest" description="Disordered" evidence="1">
    <location>
        <begin position="102"/>
        <end position="148"/>
    </location>
</feature>
<proteinExistence type="predicted"/>
<dbReference type="AlphaFoldDB" id="A0A7S0E7F2"/>
<gene>
    <name evidence="2" type="ORF">PANT1444_LOCUS4018</name>
</gene>
<organism evidence="2">
    <name type="scientific">Phaeocystis antarctica</name>
    <dbReference type="NCBI Taxonomy" id="33657"/>
    <lineage>
        <taxon>Eukaryota</taxon>
        <taxon>Haptista</taxon>
        <taxon>Haptophyta</taxon>
        <taxon>Prymnesiophyceae</taxon>
        <taxon>Phaeocystales</taxon>
        <taxon>Phaeocystaceae</taxon>
        <taxon>Phaeocystis</taxon>
    </lineage>
</organism>
<protein>
    <submittedName>
        <fullName evidence="2">Uncharacterized protein</fullName>
    </submittedName>
</protein>
<sequence>MRSRESELALATRSAAAAAAGGGCNAAVAAAAGMSMALAPRLSSTGELVLSQWATPPPPVLSDEGTAAADAQQQRTVARLTGSSMASTFDELDQLAALMRKRSALSSQRRPGTAGLAGAGGNAHLLSRERPGGEWPGGNAPAEILTLP</sequence>
<dbReference type="EMBL" id="HBEP01007105">
    <property type="protein sequence ID" value="CAD8474831.1"/>
    <property type="molecule type" value="Transcribed_RNA"/>
</dbReference>